<reference evidence="3" key="1">
    <citation type="submission" date="2022-03" db="EMBL/GenBank/DDBJ databases">
        <authorList>
            <person name="Martin C."/>
        </authorList>
    </citation>
    <scope>NUCLEOTIDE SEQUENCE</scope>
</reference>
<dbReference type="Pfam" id="PF15052">
    <property type="entry name" value="TMEM169"/>
    <property type="match status" value="1"/>
</dbReference>
<gene>
    <name evidence="3" type="ORF">OFUS_LOCUS431</name>
</gene>
<feature type="region of interest" description="Disordered" evidence="1">
    <location>
        <begin position="1"/>
        <end position="87"/>
    </location>
</feature>
<evidence type="ECO:0000313" key="3">
    <source>
        <dbReference type="EMBL" id="CAH1772715.1"/>
    </source>
</evidence>
<sequence length="289" mass="32930">MASNTQETQESKSGENDNVSNKSNNFDSIAISVDDTKDSSDDVTDTSSMLRKKKQRPKSESVLGDNRVNKQSTLKRASDGNCDEDALNESLDSARRRIVTMTGTITRGNQIGQTVDVELKLSQDELRKLNQSFDSEDDDPNPDCVWGPKKGLHIFLFTLLVIPVALVLSFCVAFYMGIMMWYNMFIYFSEERTIWHKIFICPLLILFLPFLIVLVSLGIGLYACIIQISWWFRSWKREIRDYEKGFYGWICNKLDIAECSPYEVVILDESQLDLQTPLQQTEATAQSAV</sequence>
<feature type="transmembrane region" description="Helical" evidence="2">
    <location>
        <begin position="154"/>
        <end position="182"/>
    </location>
</feature>
<evidence type="ECO:0000256" key="2">
    <source>
        <dbReference type="SAM" id="Phobius"/>
    </source>
</evidence>
<accession>A0A8J1UV91</accession>
<dbReference type="PANTHER" id="PTHR31777">
    <property type="entry name" value="TRANSMEMBRANE PROTEIN 169"/>
    <property type="match status" value="1"/>
</dbReference>
<dbReference type="InterPro" id="IPR029386">
    <property type="entry name" value="TMEM169"/>
</dbReference>
<keyword evidence="4" id="KW-1185">Reference proteome</keyword>
<keyword evidence="2" id="KW-0472">Membrane</keyword>
<organism evidence="3 4">
    <name type="scientific">Owenia fusiformis</name>
    <name type="common">Polychaete worm</name>
    <dbReference type="NCBI Taxonomy" id="6347"/>
    <lineage>
        <taxon>Eukaryota</taxon>
        <taxon>Metazoa</taxon>
        <taxon>Spiralia</taxon>
        <taxon>Lophotrochozoa</taxon>
        <taxon>Annelida</taxon>
        <taxon>Polychaeta</taxon>
        <taxon>Sedentaria</taxon>
        <taxon>Canalipalpata</taxon>
        <taxon>Sabellida</taxon>
        <taxon>Oweniida</taxon>
        <taxon>Oweniidae</taxon>
        <taxon>Owenia</taxon>
    </lineage>
</organism>
<dbReference type="EMBL" id="CAIIXF020000001">
    <property type="protein sequence ID" value="CAH1772715.1"/>
    <property type="molecule type" value="Genomic_DNA"/>
</dbReference>
<keyword evidence="2" id="KW-1133">Transmembrane helix</keyword>
<evidence type="ECO:0000313" key="4">
    <source>
        <dbReference type="Proteomes" id="UP000749559"/>
    </source>
</evidence>
<dbReference type="PANTHER" id="PTHR31777:SF0">
    <property type="entry name" value="TRANSMEMBRANE PROTEIN 169"/>
    <property type="match status" value="1"/>
</dbReference>
<protein>
    <submittedName>
        <fullName evidence="3">Uncharacterized protein</fullName>
    </submittedName>
</protein>
<evidence type="ECO:0000256" key="1">
    <source>
        <dbReference type="SAM" id="MobiDB-lite"/>
    </source>
</evidence>
<name>A0A8J1UV91_OWEFU</name>
<feature type="transmembrane region" description="Helical" evidence="2">
    <location>
        <begin position="202"/>
        <end position="232"/>
    </location>
</feature>
<dbReference type="OrthoDB" id="10066407at2759"/>
<dbReference type="Proteomes" id="UP000749559">
    <property type="component" value="Unassembled WGS sequence"/>
</dbReference>
<dbReference type="AlphaFoldDB" id="A0A8J1UV91"/>
<comment type="caution">
    <text evidence="3">The sequence shown here is derived from an EMBL/GenBank/DDBJ whole genome shotgun (WGS) entry which is preliminary data.</text>
</comment>
<feature type="compositionally biased region" description="Polar residues" evidence="1">
    <location>
        <begin position="16"/>
        <end position="27"/>
    </location>
</feature>
<keyword evidence="2" id="KW-0812">Transmembrane</keyword>
<proteinExistence type="predicted"/>